<dbReference type="Pfam" id="PF12697">
    <property type="entry name" value="Abhydrolase_6"/>
    <property type="match status" value="1"/>
</dbReference>
<dbReference type="EMBL" id="MVHJ01000007">
    <property type="protein sequence ID" value="ORA05125.1"/>
    <property type="molecule type" value="Genomic_DNA"/>
</dbReference>
<evidence type="ECO:0000259" key="1">
    <source>
        <dbReference type="Pfam" id="PF12697"/>
    </source>
</evidence>
<comment type="caution">
    <text evidence="2">The sequence shown here is derived from an EMBL/GenBank/DDBJ whole genome shotgun (WGS) entry which is preliminary data.</text>
</comment>
<dbReference type="AlphaFoldDB" id="A0A1W9YYL7"/>
<organism evidence="2 3">
    <name type="scientific">Mycolicibacterium bacteremicum</name>
    <name type="common">Mycobacterium bacteremicum</name>
    <dbReference type="NCBI Taxonomy" id="564198"/>
    <lineage>
        <taxon>Bacteria</taxon>
        <taxon>Bacillati</taxon>
        <taxon>Actinomycetota</taxon>
        <taxon>Actinomycetes</taxon>
        <taxon>Mycobacteriales</taxon>
        <taxon>Mycobacteriaceae</taxon>
        <taxon>Mycolicibacterium</taxon>
    </lineage>
</organism>
<dbReference type="RefSeq" id="WP_083057755.1">
    <property type="nucleotide sequence ID" value="NZ_JACKVM010000005.1"/>
</dbReference>
<evidence type="ECO:0000313" key="3">
    <source>
        <dbReference type="Proteomes" id="UP000192366"/>
    </source>
</evidence>
<sequence length="253" mass="27830">MRFLFVHGGFHAAWCWDRTIEALSALDHDAIAIDLPGHGSLVDQESTLANRRDAILAALRPGDVLVGHSGGGFDITLAADAAPDSVRHLIYLAAALPREGRTYPEAMAMRDDEAPDDGFDADVGEMLSYLQFGEDGSMTFADFDGARRYFYHDCDEPTARWAFDRLGPERFGDTTVTPVSVPTFWQADLPRSFIVCEQDRSMPRWLADTVARRLGVGQLSIDSSHSPFLSRPRELAELLVHATTTTPVGPLIP</sequence>
<dbReference type="InterPro" id="IPR052897">
    <property type="entry name" value="Sec-Metab_Biosynth_Hydrolase"/>
</dbReference>
<dbReference type="Proteomes" id="UP000192366">
    <property type="component" value="Unassembled WGS sequence"/>
</dbReference>
<proteinExistence type="predicted"/>
<name>A0A1W9YYL7_MYCBA</name>
<dbReference type="InterPro" id="IPR000073">
    <property type="entry name" value="AB_hydrolase_1"/>
</dbReference>
<reference evidence="2 3" key="1">
    <citation type="submission" date="2017-02" db="EMBL/GenBank/DDBJ databases">
        <title>The new phylogeny of genus Mycobacterium.</title>
        <authorList>
            <person name="Tortoli E."/>
            <person name="Trovato A."/>
            <person name="Cirillo D.M."/>
        </authorList>
    </citation>
    <scope>NUCLEOTIDE SEQUENCE [LARGE SCALE GENOMIC DNA]</scope>
    <source>
        <strain evidence="2 3">DSM 45578</strain>
    </source>
</reference>
<dbReference type="InterPro" id="IPR029058">
    <property type="entry name" value="AB_hydrolase_fold"/>
</dbReference>
<dbReference type="Gene3D" id="3.40.50.1820">
    <property type="entry name" value="alpha/beta hydrolase"/>
    <property type="match status" value="1"/>
</dbReference>
<dbReference type="STRING" id="564198.BST17_10690"/>
<dbReference type="PANTHER" id="PTHR37017">
    <property type="entry name" value="AB HYDROLASE-1 DOMAIN-CONTAINING PROTEIN-RELATED"/>
    <property type="match status" value="1"/>
</dbReference>
<accession>A0A1W9YYL7</accession>
<dbReference type="GO" id="GO:0003824">
    <property type="term" value="F:catalytic activity"/>
    <property type="evidence" value="ECO:0007669"/>
    <property type="project" value="UniProtKB-ARBA"/>
</dbReference>
<gene>
    <name evidence="2" type="ORF">BST17_10690</name>
</gene>
<dbReference type="PANTHER" id="PTHR37017:SF11">
    <property type="entry name" value="ESTERASE_LIPASE_THIOESTERASE DOMAIN-CONTAINING PROTEIN"/>
    <property type="match status" value="1"/>
</dbReference>
<dbReference type="OrthoDB" id="9773549at2"/>
<evidence type="ECO:0000313" key="2">
    <source>
        <dbReference type="EMBL" id="ORA05125.1"/>
    </source>
</evidence>
<keyword evidence="3" id="KW-1185">Reference proteome</keyword>
<feature type="domain" description="AB hydrolase-1" evidence="1">
    <location>
        <begin position="3"/>
        <end position="237"/>
    </location>
</feature>
<dbReference type="SUPFAM" id="SSF53474">
    <property type="entry name" value="alpha/beta-Hydrolases"/>
    <property type="match status" value="1"/>
</dbReference>
<protein>
    <submittedName>
        <fullName evidence="2">Esterase</fullName>
    </submittedName>
</protein>